<dbReference type="GO" id="GO:0008180">
    <property type="term" value="C:COP9 signalosome"/>
    <property type="evidence" value="ECO:0007669"/>
    <property type="project" value="UniProtKB-UniRule"/>
</dbReference>
<protein>
    <recommendedName>
        <fullName evidence="2">COP9 signalosome complex subunit 6</fullName>
    </recommendedName>
</protein>
<dbReference type="GO" id="GO:0000338">
    <property type="term" value="P:protein deneddylation"/>
    <property type="evidence" value="ECO:0007669"/>
    <property type="project" value="InterPro"/>
</dbReference>
<name>A0A9C7Q0V2_9RHOD</name>
<dbReference type="GO" id="GO:0008237">
    <property type="term" value="F:metallopeptidase activity"/>
    <property type="evidence" value="ECO:0007669"/>
    <property type="project" value="InterPro"/>
</dbReference>
<accession>A0A9C7Q0V2</accession>
<dbReference type="Gene3D" id="3.40.140.10">
    <property type="entry name" value="Cytidine Deaminase, domain 2"/>
    <property type="match status" value="1"/>
</dbReference>
<dbReference type="Proteomes" id="UP001061958">
    <property type="component" value="Unassembled WGS sequence"/>
</dbReference>
<comment type="function">
    <text evidence="2">Component of the COP9 signalosome complex (CSN), a complex involved in various cellular and developmental processes.</text>
</comment>
<sequence length="330" mass="36715">MVSQTTEDSSLSVSLHPGVILAISDHYVRSAISLGVPLSSGTMKTNVTKAVSEGSRCRVLGCLLGIQNGRYIEISNCFELTQYRLSENEPCEDPTTKVDIAFLYSRKEQYKTIFPHLEIFGWYSTGNSVLPGDIAFHKFMTALTENPLFLCLDTEFSYIKGELPASLYACDVHFQDNKPELSLIPISFQVASSQVERISLEHVARTGIHDDSSASSALYSLHSVSSAVRMLLFRMKVLRRFLEMTREGTIPKNANILRELSSIHSQLASVGGKMFNLSKELEEDYNDTLIVSYLTGITKALYLLNQVVDKFQMSPEGAVGSSRHFRGAFL</sequence>
<dbReference type="InterPro" id="IPR037518">
    <property type="entry name" value="MPN"/>
</dbReference>
<dbReference type="PANTHER" id="PTHR10540:SF8">
    <property type="entry name" value="COP9 SIGNALOSOME COMPLEX SUBUNIT 6"/>
    <property type="match status" value="1"/>
</dbReference>
<dbReference type="EMBL" id="BQMJ01000054">
    <property type="protein sequence ID" value="GJQ14403.1"/>
    <property type="molecule type" value="Genomic_DNA"/>
</dbReference>
<dbReference type="CDD" id="cd08063">
    <property type="entry name" value="MPN_CSN6"/>
    <property type="match status" value="1"/>
</dbReference>
<dbReference type="PANTHER" id="PTHR10540">
    <property type="entry name" value="EUKARYOTIC TRANSLATION INITIATION FACTOR 3 SUBUNIT F-RELATED"/>
    <property type="match status" value="1"/>
</dbReference>
<feature type="domain" description="MPN" evidence="3">
    <location>
        <begin position="13"/>
        <end position="174"/>
    </location>
</feature>
<dbReference type="SMART" id="SM00232">
    <property type="entry name" value="JAB_MPN"/>
    <property type="match status" value="1"/>
</dbReference>
<comment type="caution">
    <text evidence="4">The sequence shown here is derived from an EMBL/GenBank/DDBJ whole genome shotgun (WGS) entry which is preliminary data.</text>
</comment>
<keyword evidence="2" id="KW-0539">Nucleus</keyword>
<organism evidence="4 5">
    <name type="scientific">Galdieria partita</name>
    <dbReference type="NCBI Taxonomy" id="83374"/>
    <lineage>
        <taxon>Eukaryota</taxon>
        <taxon>Rhodophyta</taxon>
        <taxon>Bangiophyceae</taxon>
        <taxon>Galdieriales</taxon>
        <taxon>Galdieriaceae</taxon>
        <taxon>Galdieria</taxon>
    </lineage>
</organism>
<dbReference type="AlphaFoldDB" id="A0A9C7Q0V2"/>
<evidence type="ECO:0000313" key="4">
    <source>
        <dbReference type="EMBL" id="GJQ14403.1"/>
    </source>
</evidence>
<comment type="similarity">
    <text evidence="1 2">Belongs to the peptidase M67A family. CSN6 subfamily.</text>
</comment>
<evidence type="ECO:0000313" key="5">
    <source>
        <dbReference type="Proteomes" id="UP001061958"/>
    </source>
</evidence>
<evidence type="ECO:0000256" key="1">
    <source>
        <dbReference type="ARBA" id="ARBA00010893"/>
    </source>
</evidence>
<dbReference type="InterPro" id="IPR024969">
    <property type="entry name" value="EIF3F/CSN6-like_C"/>
</dbReference>
<comment type="subcellular location">
    <subcellularLocation>
        <location evidence="2">Cytoplasm</location>
    </subcellularLocation>
    <subcellularLocation>
        <location evidence="2">Nucleus</location>
    </subcellularLocation>
</comment>
<dbReference type="GO" id="GO:0005737">
    <property type="term" value="C:cytoplasm"/>
    <property type="evidence" value="ECO:0007669"/>
    <property type="project" value="UniProtKB-SubCell"/>
</dbReference>
<reference evidence="4" key="1">
    <citation type="journal article" date="2022" name="Proc. Natl. Acad. Sci. U.S.A.">
        <title>Life cycle and functional genomics of the unicellular red alga Galdieria for elucidating algal and plant evolution and industrial use.</title>
        <authorList>
            <person name="Hirooka S."/>
            <person name="Itabashi T."/>
            <person name="Ichinose T.M."/>
            <person name="Onuma R."/>
            <person name="Fujiwara T."/>
            <person name="Yamashita S."/>
            <person name="Jong L.W."/>
            <person name="Tomita R."/>
            <person name="Iwane A.H."/>
            <person name="Miyagishima S.Y."/>
        </authorList>
    </citation>
    <scope>NUCLEOTIDE SEQUENCE</scope>
    <source>
        <strain evidence="4">NBRC 102759</strain>
    </source>
</reference>
<dbReference type="Pfam" id="PF01398">
    <property type="entry name" value="JAB"/>
    <property type="match status" value="1"/>
</dbReference>
<dbReference type="InterPro" id="IPR000555">
    <property type="entry name" value="JAMM/MPN+_dom"/>
</dbReference>
<keyword evidence="2" id="KW-0736">Signalosome</keyword>
<keyword evidence="5" id="KW-1185">Reference proteome</keyword>
<gene>
    <name evidence="4" type="ORF">GpartN1_g6194.t1</name>
</gene>
<dbReference type="Pfam" id="PF13012">
    <property type="entry name" value="MitMem_reg"/>
    <property type="match status" value="1"/>
</dbReference>
<evidence type="ECO:0000256" key="2">
    <source>
        <dbReference type="RuleBase" id="RU367006"/>
    </source>
</evidence>
<dbReference type="PROSITE" id="PS50249">
    <property type="entry name" value="MPN"/>
    <property type="match status" value="1"/>
</dbReference>
<reference evidence="4" key="2">
    <citation type="submission" date="2022-01" db="EMBL/GenBank/DDBJ databases">
        <authorList>
            <person name="Hirooka S."/>
            <person name="Miyagishima S.Y."/>
        </authorList>
    </citation>
    <scope>NUCLEOTIDE SEQUENCE</scope>
    <source>
        <strain evidence="4">NBRC 102759</strain>
    </source>
</reference>
<evidence type="ECO:0000259" key="3">
    <source>
        <dbReference type="PROSITE" id="PS50249"/>
    </source>
</evidence>
<keyword evidence="2" id="KW-0963">Cytoplasm</keyword>
<dbReference type="OrthoDB" id="1378at2759"/>
<proteinExistence type="inferred from homology"/>
<dbReference type="InterPro" id="IPR033859">
    <property type="entry name" value="MPN_CSN6"/>
</dbReference>